<protein>
    <submittedName>
        <fullName evidence="1">420_t:CDS:1</fullName>
    </submittedName>
</protein>
<gene>
    <name evidence="1" type="ORF">DHETER_LOCUS3278</name>
</gene>
<reference evidence="1" key="1">
    <citation type="submission" date="2021-06" db="EMBL/GenBank/DDBJ databases">
        <authorList>
            <person name="Kallberg Y."/>
            <person name="Tangrot J."/>
            <person name="Rosling A."/>
        </authorList>
    </citation>
    <scope>NUCLEOTIDE SEQUENCE</scope>
    <source>
        <strain evidence="1">IL203A</strain>
    </source>
</reference>
<sequence>MEKISNQFSKDKKDNTPSTDGIDGITKGISELFLNLAKATKVIKKSQCRCSIYNKIGHTFRTCSKRKKAEEKLIQELKEARAQLRQTTTQKLSSTDLKISENNPYTKS</sequence>
<keyword evidence="2" id="KW-1185">Reference proteome</keyword>
<evidence type="ECO:0000313" key="2">
    <source>
        <dbReference type="Proteomes" id="UP000789702"/>
    </source>
</evidence>
<comment type="caution">
    <text evidence="1">The sequence shown here is derived from an EMBL/GenBank/DDBJ whole genome shotgun (WGS) entry which is preliminary data.</text>
</comment>
<evidence type="ECO:0000313" key="1">
    <source>
        <dbReference type="EMBL" id="CAG8507061.1"/>
    </source>
</evidence>
<feature type="non-terminal residue" evidence="1">
    <location>
        <position position="108"/>
    </location>
</feature>
<organism evidence="1 2">
    <name type="scientific">Dentiscutata heterogama</name>
    <dbReference type="NCBI Taxonomy" id="1316150"/>
    <lineage>
        <taxon>Eukaryota</taxon>
        <taxon>Fungi</taxon>
        <taxon>Fungi incertae sedis</taxon>
        <taxon>Mucoromycota</taxon>
        <taxon>Glomeromycotina</taxon>
        <taxon>Glomeromycetes</taxon>
        <taxon>Diversisporales</taxon>
        <taxon>Gigasporaceae</taxon>
        <taxon>Dentiscutata</taxon>
    </lineage>
</organism>
<accession>A0ACA9L5N8</accession>
<name>A0ACA9L5N8_9GLOM</name>
<dbReference type="Proteomes" id="UP000789702">
    <property type="component" value="Unassembled WGS sequence"/>
</dbReference>
<dbReference type="EMBL" id="CAJVPU010002753">
    <property type="protein sequence ID" value="CAG8507061.1"/>
    <property type="molecule type" value="Genomic_DNA"/>
</dbReference>
<proteinExistence type="predicted"/>